<evidence type="ECO:0000313" key="3">
    <source>
        <dbReference type="Proteomes" id="UP001519325"/>
    </source>
</evidence>
<name>A0ABS4QS54_9NOCA</name>
<dbReference type="RefSeq" id="WP_209899860.1">
    <property type="nucleotide sequence ID" value="NZ_JAGGMR010000002.1"/>
</dbReference>
<gene>
    <name evidence="2" type="ORF">BJ987_007529</name>
</gene>
<sequence length="382" mass="41259">MSVSRLPERPGTVTGLHTRRSSYHPNYGALARNRIALARAESGLTPKAFAEALSRLIGRDVQAGHITSWETTTTPPGDVLLAVGALAPLASSRIGVRSHKLIAAHVGQAGADKLRADLGMEETVGFLGKTACWSTSFGDAGDECTLHVWPWGTAVIHLIEDLDVPDVTTLAMWRYRTYTENMAWASEQLSALTGDPVEASYVLSVYWVYSAPWIGPTLETGLRLICAPRVLVDRDLADQEAAQVNGERVEHELLTAGFAPPDMKSFGAPGVSSAWASWSGVVYHPHDPLRALPEGDLVAFEIGVQAIWALTAHIAEQVESGADPQVCDRYGYGFLRGARSVLLTPRPQETGHHQQMRDAIVNTSGLPSQLQLAMEALKEAGR</sequence>
<organism evidence="2 3">
    <name type="scientific">Nocardia goodfellowii</name>
    <dbReference type="NCBI Taxonomy" id="882446"/>
    <lineage>
        <taxon>Bacteria</taxon>
        <taxon>Bacillati</taxon>
        <taxon>Actinomycetota</taxon>
        <taxon>Actinomycetes</taxon>
        <taxon>Mycobacteriales</taxon>
        <taxon>Nocardiaceae</taxon>
        <taxon>Nocardia</taxon>
    </lineage>
</organism>
<comment type="caution">
    <text evidence="2">The sequence shown here is derived from an EMBL/GenBank/DDBJ whole genome shotgun (WGS) entry which is preliminary data.</text>
</comment>
<proteinExistence type="predicted"/>
<feature type="region of interest" description="Disordered" evidence="1">
    <location>
        <begin position="1"/>
        <end position="20"/>
    </location>
</feature>
<keyword evidence="3" id="KW-1185">Reference proteome</keyword>
<reference evidence="2 3" key="1">
    <citation type="submission" date="2021-03" db="EMBL/GenBank/DDBJ databases">
        <title>Sequencing the genomes of 1000 actinobacteria strains.</title>
        <authorList>
            <person name="Klenk H.-P."/>
        </authorList>
    </citation>
    <scope>NUCLEOTIDE SEQUENCE [LARGE SCALE GENOMIC DNA]</scope>
    <source>
        <strain evidence="2 3">DSM 45516</strain>
    </source>
</reference>
<evidence type="ECO:0000313" key="2">
    <source>
        <dbReference type="EMBL" id="MBP2194551.1"/>
    </source>
</evidence>
<accession>A0ABS4QS54</accession>
<evidence type="ECO:0000256" key="1">
    <source>
        <dbReference type="SAM" id="MobiDB-lite"/>
    </source>
</evidence>
<dbReference type="EMBL" id="JAGGMR010000002">
    <property type="protein sequence ID" value="MBP2194551.1"/>
    <property type="molecule type" value="Genomic_DNA"/>
</dbReference>
<dbReference type="Proteomes" id="UP001519325">
    <property type="component" value="Unassembled WGS sequence"/>
</dbReference>
<protein>
    <submittedName>
        <fullName evidence="2">Uncharacterized protein</fullName>
    </submittedName>
</protein>